<dbReference type="HOGENOM" id="CLU_2881332_0_0_11"/>
<dbReference type="AlphaFoldDB" id="J7LCJ3"/>
<dbReference type="KEGG" id="nal:B005_3478"/>
<evidence type="ECO:0000256" key="1">
    <source>
        <dbReference type="SAM" id="MobiDB-lite"/>
    </source>
</evidence>
<dbReference type="PATRIC" id="fig|1205910.3.peg.3286"/>
<organism evidence="2 3">
    <name type="scientific">Nocardiopsis alba (strain ATCC BAA-2165 / BE74)</name>
    <dbReference type="NCBI Taxonomy" id="1205910"/>
    <lineage>
        <taxon>Bacteria</taxon>
        <taxon>Bacillati</taxon>
        <taxon>Actinomycetota</taxon>
        <taxon>Actinomycetes</taxon>
        <taxon>Streptosporangiales</taxon>
        <taxon>Nocardiopsidaceae</taxon>
        <taxon>Nocardiopsis</taxon>
    </lineage>
</organism>
<proteinExistence type="predicted"/>
<dbReference type="Proteomes" id="UP000003779">
    <property type="component" value="Chromosome"/>
</dbReference>
<feature type="region of interest" description="Disordered" evidence="1">
    <location>
        <begin position="1"/>
        <end position="63"/>
    </location>
</feature>
<feature type="compositionally biased region" description="Basic and acidic residues" evidence="1">
    <location>
        <begin position="13"/>
        <end position="22"/>
    </location>
</feature>
<dbReference type="EMBL" id="CP003788">
    <property type="protein sequence ID" value="AFR10426.1"/>
    <property type="molecule type" value="Genomic_DNA"/>
</dbReference>
<dbReference type="STRING" id="1205910.B005_3478"/>
<protein>
    <submittedName>
        <fullName evidence="2">Uncharacterized protein</fullName>
    </submittedName>
</protein>
<reference evidence="3" key="2">
    <citation type="submission" date="2012-08" db="EMBL/GenBank/DDBJ databases">
        <title>Whole-genome sequence of Nocardiopsis alba strain ATCC BAA-2165 associated with honeybees.</title>
        <authorList>
            <person name="Qiao J."/>
            <person name="Chen L."/>
            <person name="Li Y."/>
            <person name="Wang J."/>
            <person name="Zhang W."/>
            <person name="Chen S."/>
        </authorList>
    </citation>
    <scope>NUCLEOTIDE SEQUENCE [LARGE SCALE GENOMIC DNA]</scope>
    <source>
        <strain evidence="3">ATCC BAA-2165 / BE74</strain>
    </source>
</reference>
<accession>J7LCJ3</accession>
<evidence type="ECO:0000313" key="2">
    <source>
        <dbReference type="EMBL" id="AFR10426.1"/>
    </source>
</evidence>
<sequence length="63" mass="6142">MVLGSSSTGAGDVGDRRREGSFCREGSMRMVPCSSSGALGAPGAEGPSRTVPSSSSSGAVPPL</sequence>
<evidence type="ECO:0000313" key="3">
    <source>
        <dbReference type="Proteomes" id="UP000003779"/>
    </source>
</evidence>
<reference evidence="2 3" key="1">
    <citation type="journal article" date="2012" name="J. Bacteriol.">
        <title>Whole-Genome Sequence of Nocardiopsis alba Strain ATCC BAA-2165, Associated with Honeybees.</title>
        <authorList>
            <person name="Qiao J."/>
            <person name="Chen L."/>
            <person name="Li Y."/>
            <person name="Wang J."/>
            <person name="Zhang W."/>
            <person name="Chen S."/>
        </authorList>
    </citation>
    <scope>NUCLEOTIDE SEQUENCE [LARGE SCALE GENOMIC DNA]</scope>
    <source>
        <strain evidence="3">ATCC BAA-2165 / BE74</strain>
    </source>
</reference>
<name>J7LCJ3_NOCAA</name>
<gene>
    <name evidence="2" type="ordered locus">B005_3478</name>
</gene>